<sequence>MALQGSEEMGEPVEEPEDLDDQDAASISPAEEITMPPGPGGEEGSEQAPLLPWDRFSAWLHCICVVGFDLELGQAVEVSGVPKTLWSDMEKLKTSICYLSFPDSNSGCLGDTQFCFRFRQGSNRKSSQGCFLETADRDAPPCLKREQGHYYGYVYFRQVRDKSLKRGYFQKSLVLISKLPYVTFFHCLLKIMAPEYFEKQEPCLEAACNDMDRWPAPHPGRILTLPIMGVVIKVRIPTCYDKPGTSQLVQSAQGDSLVSIVLPTIHEVDLFRCFHPVFFHIQMLWELVLLGEALVVMAPSPAESSDTVLALVSCISPLRYCSDFRPYFTIHDSEFKEYTTRTQAPPSVILGVTNPFFAKTLQHWPHIIRIGDMKQKGEQPTKQMKVKKLKNLKTLDSKPGVYTAYKPYLSKDEEIIKQLQKGVQQKRPSAAQNAILRRYFLELTQSFIIPLERYVASLMPLQKSICPWKSPPQLRPFNQQDFMKTLEKAGPQLTSRLKGDWIGLYRCFLKSPNFDGWFRSRRKEMTQKLEALHLEALCEEDLQQRIQKHTEVEAVDLVLKLKDKLTQAEREQLPLQPGTLPKLRSHIEALIRTLPEDLQGILHKPPTP</sequence>
<dbReference type="PANTHER" id="PTHR13677:SF1">
    <property type="entry name" value="PROTEIN DENND6A"/>
    <property type="match status" value="1"/>
</dbReference>
<dbReference type="InterPro" id="IPR024224">
    <property type="entry name" value="DENND6"/>
</dbReference>
<evidence type="ECO:0000256" key="2">
    <source>
        <dbReference type="SAM" id="MobiDB-lite"/>
    </source>
</evidence>
<organism evidence="4 5">
    <name type="scientific">Oryzias sinensis</name>
    <name type="common">Chinese medaka</name>
    <dbReference type="NCBI Taxonomy" id="183150"/>
    <lineage>
        <taxon>Eukaryota</taxon>
        <taxon>Metazoa</taxon>
        <taxon>Chordata</taxon>
        <taxon>Craniata</taxon>
        <taxon>Vertebrata</taxon>
        <taxon>Euteleostomi</taxon>
        <taxon>Actinopterygii</taxon>
        <taxon>Neopterygii</taxon>
        <taxon>Teleostei</taxon>
        <taxon>Neoteleostei</taxon>
        <taxon>Acanthomorphata</taxon>
        <taxon>Ovalentaria</taxon>
        <taxon>Atherinomorphae</taxon>
        <taxon>Beloniformes</taxon>
        <taxon>Adrianichthyidae</taxon>
        <taxon>Oryziinae</taxon>
        <taxon>Oryzias</taxon>
    </lineage>
</organism>
<evidence type="ECO:0000313" key="5">
    <source>
        <dbReference type="Proteomes" id="UP000694383"/>
    </source>
</evidence>
<dbReference type="AlphaFoldDB" id="A0A8C7ZKJ0"/>
<dbReference type="GeneTree" id="ENSGT00390000005529"/>
<protein>
    <submittedName>
        <fullName evidence="4">DENN/MADD domain containing 6Aa</fullName>
    </submittedName>
</protein>
<reference evidence="4" key="1">
    <citation type="submission" date="2025-08" db="UniProtKB">
        <authorList>
            <consortium name="Ensembl"/>
        </authorList>
    </citation>
    <scope>IDENTIFICATION</scope>
</reference>
<dbReference type="InterPro" id="IPR018307">
    <property type="entry name" value="ABL9/DENND6_dom"/>
</dbReference>
<dbReference type="Ensembl" id="ENSOSIT00000046528.1">
    <property type="protein sequence ID" value="ENSOSIP00000044213.1"/>
    <property type="gene ID" value="ENSOSIG00000021052.1"/>
</dbReference>
<comment type="similarity">
    <text evidence="1">Belongs to the DENND6 family.</text>
</comment>
<dbReference type="PANTHER" id="PTHR13677">
    <property type="entry name" value="LD41638P"/>
    <property type="match status" value="1"/>
</dbReference>
<dbReference type="Proteomes" id="UP000694383">
    <property type="component" value="Unplaced"/>
</dbReference>
<keyword evidence="5" id="KW-1185">Reference proteome</keyword>
<dbReference type="InterPro" id="IPR037516">
    <property type="entry name" value="Tripartite_DENN"/>
</dbReference>
<feature type="domain" description="UDENN" evidence="3">
    <location>
        <begin position="61"/>
        <end position="528"/>
    </location>
</feature>
<evidence type="ECO:0000256" key="1">
    <source>
        <dbReference type="ARBA" id="ARBA00007159"/>
    </source>
</evidence>
<name>A0A8C7ZKJ0_9TELE</name>
<accession>A0A8C7ZKJ0</accession>
<feature type="region of interest" description="Disordered" evidence="2">
    <location>
        <begin position="1"/>
        <end position="48"/>
    </location>
</feature>
<dbReference type="GO" id="GO:0055037">
    <property type="term" value="C:recycling endosome"/>
    <property type="evidence" value="ECO:0007669"/>
    <property type="project" value="TreeGrafter"/>
</dbReference>
<dbReference type="Pfam" id="PF09794">
    <property type="entry name" value="Avl9"/>
    <property type="match status" value="1"/>
</dbReference>
<dbReference type="PROSITE" id="PS50211">
    <property type="entry name" value="DENN"/>
    <property type="match status" value="1"/>
</dbReference>
<dbReference type="GO" id="GO:0005085">
    <property type="term" value="F:guanyl-nucleotide exchange factor activity"/>
    <property type="evidence" value="ECO:0007669"/>
    <property type="project" value="InterPro"/>
</dbReference>
<evidence type="ECO:0000259" key="3">
    <source>
        <dbReference type="PROSITE" id="PS50211"/>
    </source>
</evidence>
<feature type="compositionally biased region" description="Acidic residues" evidence="2">
    <location>
        <begin position="8"/>
        <end position="23"/>
    </location>
</feature>
<reference evidence="4" key="2">
    <citation type="submission" date="2025-09" db="UniProtKB">
        <authorList>
            <consortium name="Ensembl"/>
        </authorList>
    </citation>
    <scope>IDENTIFICATION</scope>
</reference>
<evidence type="ECO:0000313" key="4">
    <source>
        <dbReference type="Ensembl" id="ENSOSIP00000044213.1"/>
    </source>
</evidence>
<proteinExistence type="inferred from homology"/>